<dbReference type="GeneID" id="78362165"/>
<protein>
    <submittedName>
        <fullName evidence="3">Cytochrome C</fullName>
    </submittedName>
</protein>
<proteinExistence type="predicted"/>
<dbReference type="RefSeq" id="WP_066594242.1">
    <property type="nucleotide sequence ID" value="NZ_CAJTBZ010000008.1"/>
</dbReference>
<dbReference type="EMBL" id="NHMP01000005">
    <property type="protein sequence ID" value="OXE47212.1"/>
    <property type="molecule type" value="Genomic_DNA"/>
</dbReference>
<keyword evidence="1 2" id="KW-0732">Signal</keyword>
<keyword evidence="4" id="KW-1185">Reference proteome</keyword>
<organism evidence="3 4">
    <name type="scientific">Turicimonas muris</name>
    <dbReference type="NCBI Taxonomy" id="1796652"/>
    <lineage>
        <taxon>Bacteria</taxon>
        <taxon>Pseudomonadati</taxon>
        <taxon>Pseudomonadota</taxon>
        <taxon>Betaproteobacteria</taxon>
        <taxon>Burkholderiales</taxon>
        <taxon>Sutterellaceae</taxon>
        <taxon>Turicimonas</taxon>
    </lineage>
</organism>
<dbReference type="Gene3D" id="1.20.140.10">
    <property type="entry name" value="Butyryl-CoA Dehydrogenase, subunit A, domain 3"/>
    <property type="match status" value="1"/>
</dbReference>
<dbReference type="PANTHER" id="PTHR35038">
    <property type="entry name" value="DISSIMILATORY SULFITE REDUCTASE SIRA"/>
    <property type="match status" value="1"/>
</dbReference>
<gene>
    <name evidence="3" type="ORF">ADH67_08600</name>
</gene>
<feature type="signal peptide" evidence="2">
    <location>
        <begin position="1"/>
        <end position="23"/>
    </location>
</feature>
<dbReference type="SUPFAM" id="SSF48695">
    <property type="entry name" value="Multiheme cytochromes"/>
    <property type="match status" value="1"/>
</dbReference>
<dbReference type="GO" id="GO:0016491">
    <property type="term" value="F:oxidoreductase activity"/>
    <property type="evidence" value="ECO:0007669"/>
    <property type="project" value="TreeGrafter"/>
</dbReference>
<feature type="chain" id="PRO_5011237194" evidence="2">
    <location>
        <begin position="24"/>
        <end position="347"/>
    </location>
</feature>
<dbReference type="InterPro" id="IPR051829">
    <property type="entry name" value="Multiheme_Cytochr_ET"/>
</dbReference>
<evidence type="ECO:0000313" key="4">
    <source>
        <dbReference type="Proteomes" id="UP000214610"/>
    </source>
</evidence>
<evidence type="ECO:0000256" key="1">
    <source>
        <dbReference type="ARBA" id="ARBA00022729"/>
    </source>
</evidence>
<sequence length="347" mass="38241">MLTKLTTIALSCLAAFGVSAVFAQEGGYKVEQINIPEKPEFMQSLGIAKDAQPKLTKKEKTLLTQQAYQEKADQHFMTVHSQKGVSCVSCHDPKGKQGVAWMAVVSKPAIRQSCQDCHTVQAEVFAHTDTHDKIDCIACHMPNMASADDYSTDQKAAGPKALKRLHTYKINVDPAASTMVQEEVDTPKGKVKAYVLAKNEDGNAFVDLMWSCARNSPADYTVFEGKGCHNEATSKLDQGLVYQDQKEVYGEVMKWQTPIKEGYEEVAGAIPRIRKLLEVTRLSPADQTEARLLLDKADDIAAMIQKDGSWGVHAQNYLLDRVQTAKAYIAKAQQIIDKGGYTKVVAK</sequence>
<name>A0A227KHI0_9BURK</name>
<dbReference type="InterPro" id="IPR036280">
    <property type="entry name" value="Multihaem_cyt_sf"/>
</dbReference>
<dbReference type="AlphaFoldDB" id="A0A227KHI0"/>
<comment type="caution">
    <text evidence="3">The sequence shown here is derived from an EMBL/GenBank/DDBJ whole genome shotgun (WGS) entry which is preliminary data.</text>
</comment>
<dbReference type="Gene3D" id="3.90.10.10">
    <property type="entry name" value="Cytochrome C3"/>
    <property type="match status" value="1"/>
</dbReference>
<reference evidence="4" key="1">
    <citation type="submission" date="2017-05" db="EMBL/GenBank/DDBJ databases">
        <title>Improved OligoMM genomes.</title>
        <authorList>
            <person name="Garzetti D."/>
        </authorList>
    </citation>
    <scope>NUCLEOTIDE SEQUENCE [LARGE SCALE GENOMIC DNA]</scope>
    <source>
        <strain evidence="4">YL45</strain>
    </source>
</reference>
<evidence type="ECO:0000313" key="3">
    <source>
        <dbReference type="EMBL" id="OXE47212.1"/>
    </source>
</evidence>
<accession>A0A227KHI0</accession>
<dbReference type="PANTHER" id="PTHR35038:SF8">
    <property type="entry name" value="C-TYPE POLYHEME CYTOCHROME OMCC"/>
    <property type="match status" value="1"/>
</dbReference>
<dbReference type="Proteomes" id="UP000214610">
    <property type="component" value="Unassembled WGS sequence"/>
</dbReference>
<evidence type="ECO:0000256" key="2">
    <source>
        <dbReference type="SAM" id="SignalP"/>
    </source>
</evidence>